<feature type="region of interest" description="Disordered" evidence="1">
    <location>
        <begin position="591"/>
        <end position="626"/>
    </location>
</feature>
<feature type="compositionally biased region" description="Low complexity" evidence="1">
    <location>
        <begin position="684"/>
        <end position="695"/>
    </location>
</feature>
<feature type="compositionally biased region" description="Basic and acidic residues" evidence="1">
    <location>
        <begin position="838"/>
        <end position="856"/>
    </location>
</feature>
<comment type="caution">
    <text evidence="2">The sequence shown here is derived from an EMBL/GenBank/DDBJ whole genome shotgun (WGS) entry which is preliminary data.</text>
</comment>
<feature type="region of interest" description="Disordered" evidence="1">
    <location>
        <begin position="66"/>
        <end position="94"/>
    </location>
</feature>
<protein>
    <submittedName>
        <fullName evidence="2">Uncharacterized protein</fullName>
    </submittedName>
</protein>
<feature type="compositionally biased region" description="Low complexity" evidence="1">
    <location>
        <begin position="667"/>
        <end position="676"/>
    </location>
</feature>
<gene>
    <name evidence="2" type="ORF">LSCM1_07470</name>
</gene>
<dbReference type="RefSeq" id="XP_067181446.1">
    <property type="nucleotide sequence ID" value="XM_067324839.1"/>
</dbReference>
<reference evidence="3" key="1">
    <citation type="journal article" date="2021" name="Microbiol. Resour. Announc.">
        <title>LGAAP: Leishmaniinae Genome Assembly and Annotation Pipeline.</title>
        <authorList>
            <person name="Almutairi H."/>
            <person name="Urbaniak M.D."/>
            <person name="Bates M.D."/>
            <person name="Jariyapan N."/>
            <person name="Kwakye-Nuako G."/>
            <person name="Thomaz-Soccol V."/>
            <person name="Al-Salem W.S."/>
            <person name="Dillon R.J."/>
            <person name="Bates P.A."/>
            <person name="Gatherer D."/>
        </authorList>
    </citation>
    <scope>NUCLEOTIDE SEQUENCE [LARGE SCALE GENOMIC DNA]</scope>
</reference>
<feature type="region of interest" description="Disordered" evidence="1">
    <location>
        <begin position="659"/>
        <end position="756"/>
    </location>
</feature>
<dbReference type="KEGG" id="lmat:92517351"/>
<dbReference type="GeneID" id="92517351"/>
<evidence type="ECO:0000313" key="3">
    <source>
        <dbReference type="Proteomes" id="UP000673552"/>
    </source>
</evidence>
<reference evidence="3" key="2">
    <citation type="journal article" date="2021" name="Sci. Data">
        <title>Chromosome-scale genome sequencing, assembly and annotation of six genomes from subfamily Leishmaniinae.</title>
        <authorList>
            <person name="Almutairi H."/>
            <person name="Urbaniak M.D."/>
            <person name="Bates M.D."/>
            <person name="Jariyapan N."/>
            <person name="Kwakye-Nuako G."/>
            <person name="Thomaz Soccol V."/>
            <person name="Al-Salem W.S."/>
            <person name="Dillon R.J."/>
            <person name="Bates P.A."/>
            <person name="Gatherer D."/>
        </authorList>
    </citation>
    <scope>NUCLEOTIDE SEQUENCE [LARGE SCALE GENOMIC DNA]</scope>
</reference>
<sequence length="1152" mass="123571">MGTNVSVLLEANAPVPSVVISSQHEVRARRDLDNGTGSAVSASQLRLLPSSSSVVERCPKIRVTAAGKAQETLGGSGSASVAREVRRTPPPLSAEEPPVLLVEDCAAPDAFTTSRTYTPVMNAIVAYVGAHGKAGTAAAGKGRGGSGSGKVMCPIGIDFDPTLCLGNLLSRGEARAACAEYFKLFFTHLIAALENVGKESQEEAPSTRTSTSTYSMGAAAAATAEAEAPQRFFLLYIDARSGQLDDAAGQWLATSLIMSAVRRTRPYALVSARTNAAGGSGSEDGFMSYFSPDVKADMVWASLQHILLTHNNMTLQGVKTVLEALLAEDAMHEVLLHQQGFDPKAQKAVEVMTAVMQSRVFPRQGSKLLPQLYLVDVRHNQYDDAEVAGLQKMALTSAGGKAELAAGQADLPVGDSLKQRLPASQSQRSDYSSVHLNSKLSDALSVGHAQDGHNSTARAAAAAAAALSGSDSSSHSLKFSMETPDPSTPHSPAIPEALQATVASLKAPPLSSSDARGGRARAPPVQAKPRTLSPLRVPRSGLRKVQAEDEKSCVERGSPRAPPESIRGSRLDRAGAVERAIDKAPDGLVMSRRAGRLRSTSPRSETRATASATIPPASATPRRTAVLDSPRWLSARDSAPSWTRVDAVELQRAYDVLRAQRPDSARKTSAAATSSHPPSPRQCMPSPMSQRQSSMTRARRRPELYREEDELDDAEMEVHSLTPHPRHHPHPRSQRSLRQCGPRSGHDPGSGRAEDEAWLDEVYTQSRGGGTSPALSIGSQRRCYDIPALAPPEPFFAASAAHVSPTIRDAGARKRHETPAQVASRRASPESARWRRKNLYDDVQPRVDSGRVRNVAEQRGVSRPSSRAGYPASTWQHHARPPSSSMQVDREVKAGVTSPLSEQQSYSPAPKWPAAVAGVVEKATPSLAVTDANAAPASAQTSSIHQSLHGGVSAALGRANDSQSSQYHRPATTVSMGNTVKRRLSTAEPPHITPRGTLTSQLRKITSQRQRRFSEVEENEDAYYARIRQPRRKFWMAHVTATMRAPWAQPLEMAAVLQEQKRCASIIAYHRGSAHSAPIMADDSLLRRGSTATQQEWDSPARSDSSDGSLVPMAARTHGPRNSADAAPTPEYNENGIELVHMKLRTRSRTAF</sequence>
<feature type="compositionally biased region" description="Basic and acidic residues" evidence="1">
    <location>
        <begin position="545"/>
        <end position="558"/>
    </location>
</feature>
<feature type="region of interest" description="Disordered" evidence="1">
    <location>
        <begin position="471"/>
        <end position="493"/>
    </location>
</feature>
<organism evidence="2 3">
    <name type="scientific">Leishmania martiniquensis</name>
    <dbReference type="NCBI Taxonomy" id="1580590"/>
    <lineage>
        <taxon>Eukaryota</taxon>
        <taxon>Discoba</taxon>
        <taxon>Euglenozoa</taxon>
        <taxon>Kinetoplastea</taxon>
        <taxon>Metakinetoplastina</taxon>
        <taxon>Trypanosomatida</taxon>
        <taxon>Trypanosomatidae</taxon>
        <taxon>Leishmaniinae</taxon>
        <taxon>Leishmania</taxon>
    </lineage>
</organism>
<accession>A0A836H800</accession>
<dbReference type="OrthoDB" id="266186at2759"/>
<feature type="compositionally biased region" description="Low complexity" evidence="1">
    <location>
        <begin position="607"/>
        <end position="624"/>
    </location>
</feature>
<feature type="compositionally biased region" description="Acidic residues" evidence="1">
    <location>
        <begin position="706"/>
        <end position="715"/>
    </location>
</feature>
<name>A0A836H800_9TRYP</name>
<keyword evidence="3" id="KW-1185">Reference proteome</keyword>
<evidence type="ECO:0000313" key="2">
    <source>
        <dbReference type="EMBL" id="KAG5487514.1"/>
    </source>
</evidence>
<feature type="compositionally biased region" description="Polar residues" evidence="1">
    <location>
        <begin position="898"/>
        <end position="907"/>
    </location>
</feature>
<feature type="region of interest" description="Disordered" evidence="1">
    <location>
        <begin position="1088"/>
        <end position="1134"/>
    </location>
</feature>
<feature type="region of interest" description="Disordered" evidence="1">
    <location>
        <begin position="809"/>
        <end position="909"/>
    </location>
</feature>
<proteinExistence type="predicted"/>
<dbReference type="EMBL" id="JAFEUZ010000004">
    <property type="protein sequence ID" value="KAG5487514.1"/>
    <property type="molecule type" value="Genomic_DNA"/>
</dbReference>
<dbReference type="AlphaFoldDB" id="A0A836H800"/>
<evidence type="ECO:0000256" key="1">
    <source>
        <dbReference type="SAM" id="MobiDB-lite"/>
    </source>
</evidence>
<dbReference type="Proteomes" id="UP000673552">
    <property type="component" value="Unassembled WGS sequence"/>
</dbReference>
<feature type="region of interest" description="Disordered" evidence="1">
    <location>
        <begin position="507"/>
        <end position="567"/>
    </location>
</feature>
<feature type="compositionally biased region" description="Basic residues" evidence="1">
    <location>
        <begin position="724"/>
        <end position="735"/>
    </location>
</feature>